<keyword evidence="2" id="KW-1185">Reference proteome</keyword>
<evidence type="ECO:0000313" key="1">
    <source>
        <dbReference type="EMBL" id="PQV64109.1"/>
    </source>
</evidence>
<name>A0A2S8STP1_9BACT</name>
<dbReference type="Proteomes" id="UP000237684">
    <property type="component" value="Unassembled WGS sequence"/>
</dbReference>
<dbReference type="EMBL" id="NIGF01000007">
    <property type="protein sequence ID" value="PQV64109.1"/>
    <property type="molecule type" value="Genomic_DNA"/>
</dbReference>
<gene>
    <name evidence="1" type="ORF">B1R32_107134</name>
</gene>
<comment type="caution">
    <text evidence="1">The sequence shown here is derived from an EMBL/GenBank/DDBJ whole genome shotgun (WGS) entry which is preliminary data.</text>
</comment>
<organism evidence="1 2">
    <name type="scientific">Abditibacterium utsteinense</name>
    <dbReference type="NCBI Taxonomy" id="1960156"/>
    <lineage>
        <taxon>Bacteria</taxon>
        <taxon>Pseudomonadati</taxon>
        <taxon>Abditibacteriota</taxon>
        <taxon>Abditibacteriia</taxon>
        <taxon>Abditibacteriales</taxon>
        <taxon>Abditibacteriaceae</taxon>
        <taxon>Abditibacterium</taxon>
    </lineage>
</organism>
<evidence type="ECO:0000313" key="2">
    <source>
        <dbReference type="Proteomes" id="UP000237684"/>
    </source>
</evidence>
<protein>
    <submittedName>
        <fullName evidence="1">Uncharacterized protein</fullName>
    </submittedName>
</protein>
<reference evidence="1 2" key="1">
    <citation type="journal article" date="2018" name="Syst. Appl. Microbiol.">
        <title>Abditibacterium utsteinense sp. nov., the first cultivated member of candidate phylum FBP, isolated from ice-free Antarctic soil samples.</title>
        <authorList>
            <person name="Tahon G."/>
            <person name="Tytgat B."/>
            <person name="Lebbe L."/>
            <person name="Carlier A."/>
            <person name="Willems A."/>
        </authorList>
    </citation>
    <scope>NUCLEOTIDE SEQUENCE [LARGE SCALE GENOMIC DNA]</scope>
    <source>
        <strain evidence="1 2">LMG 29911</strain>
    </source>
</reference>
<dbReference type="AlphaFoldDB" id="A0A2S8STP1"/>
<accession>A0A2S8STP1</accession>
<sequence length="71" mass="7807">MLMPRQGAKQTEKQTVLFPVIVAFGSLQTRLRKRDCNRAISLLLRCNGGSKFSNFCGAFFGGLDGAIQNEV</sequence>
<dbReference type="InParanoid" id="A0A2S8STP1"/>
<proteinExistence type="predicted"/>